<dbReference type="RefSeq" id="WP_102482774.1">
    <property type="nucleotide sequence ID" value="NZ_MCSW01000182.1"/>
</dbReference>
<dbReference type="Proteomes" id="UP000235405">
    <property type="component" value="Unassembled WGS sequence"/>
</dbReference>
<dbReference type="AlphaFoldDB" id="A0A2N7CCM6"/>
<sequence>MSQLVFGNHPRLVFSSESEMYESIGYLARKRGLSILREDNHNQGAWGPEYRIYVYEPLDNASGAIRNKASKGVGNVVARINCNEFILLLFEKYGFVMGDSQNITSIRASIPSGYLSDFERGVAFAA</sequence>
<reference evidence="2" key="1">
    <citation type="submission" date="2016-07" db="EMBL/GenBank/DDBJ databases">
        <title>Nontailed viruses are major unrecognized killers of bacteria in the ocean.</title>
        <authorList>
            <person name="Kauffman K."/>
            <person name="Hussain F."/>
            <person name="Yang J."/>
            <person name="Arevalo P."/>
            <person name="Brown J."/>
            <person name="Cutler M."/>
            <person name="Kelly L."/>
            <person name="Polz M.F."/>
        </authorList>
    </citation>
    <scope>NUCLEOTIDE SEQUENCE [LARGE SCALE GENOMIC DNA]</scope>
    <source>
        <strain evidence="2">10N.286.54.F3</strain>
    </source>
</reference>
<organism evidence="1 2">
    <name type="scientific">Vibrio splendidus</name>
    <dbReference type="NCBI Taxonomy" id="29497"/>
    <lineage>
        <taxon>Bacteria</taxon>
        <taxon>Pseudomonadati</taxon>
        <taxon>Pseudomonadota</taxon>
        <taxon>Gammaproteobacteria</taxon>
        <taxon>Vibrionales</taxon>
        <taxon>Vibrionaceae</taxon>
        <taxon>Vibrio</taxon>
    </lineage>
</organism>
<accession>A0A2N7CCM6</accession>
<evidence type="ECO:0000313" key="2">
    <source>
        <dbReference type="Proteomes" id="UP000235405"/>
    </source>
</evidence>
<name>A0A2N7CCM6_VIBSP</name>
<evidence type="ECO:0000313" key="1">
    <source>
        <dbReference type="EMBL" id="PMF20063.1"/>
    </source>
</evidence>
<protein>
    <submittedName>
        <fullName evidence="1">Uncharacterized protein</fullName>
    </submittedName>
</protein>
<gene>
    <name evidence="1" type="ORF">BCV19_12285</name>
</gene>
<comment type="caution">
    <text evidence="1">The sequence shown here is derived from an EMBL/GenBank/DDBJ whole genome shotgun (WGS) entry which is preliminary data.</text>
</comment>
<dbReference type="EMBL" id="MCSW01000182">
    <property type="protein sequence ID" value="PMF20063.1"/>
    <property type="molecule type" value="Genomic_DNA"/>
</dbReference>
<proteinExistence type="predicted"/>